<protein>
    <recommendedName>
        <fullName evidence="3">Integrator complex subunit 10</fullName>
    </recommendedName>
</protein>
<dbReference type="AlphaFoldDB" id="A0A2P6MZ53"/>
<dbReference type="InParanoid" id="A0A2P6MZ53"/>
<dbReference type="GO" id="GO:0016180">
    <property type="term" value="P:snRNA processing"/>
    <property type="evidence" value="ECO:0007669"/>
    <property type="project" value="InterPro"/>
</dbReference>
<dbReference type="Pfam" id="PF21045">
    <property type="entry name" value="INT10"/>
    <property type="match status" value="1"/>
</dbReference>
<dbReference type="STRING" id="1890364.A0A2P6MZ53"/>
<gene>
    <name evidence="1" type="ORF">PROFUN_14665</name>
</gene>
<proteinExistence type="predicted"/>
<name>A0A2P6MZ53_9EUKA</name>
<evidence type="ECO:0000313" key="2">
    <source>
        <dbReference type="Proteomes" id="UP000241769"/>
    </source>
</evidence>
<dbReference type="Proteomes" id="UP000241769">
    <property type="component" value="Unassembled WGS sequence"/>
</dbReference>
<accession>A0A2P6MZ53</accession>
<reference evidence="1 2" key="1">
    <citation type="journal article" date="2018" name="Genome Biol. Evol.">
        <title>Multiple Roots of Fruiting Body Formation in Amoebozoa.</title>
        <authorList>
            <person name="Hillmann F."/>
            <person name="Forbes G."/>
            <person name="Novohradska S."/>
            <person name="Ferling I."/>
            <person name="Riege K."/>
            <person name="Groth M."/>
            <person name="Westermann M."/>
            <person name="Marz M."/>
            <person name="Spaller T."/>
            <person name="Winckler T."/>
            <person name="Schaap P."/>
            <person name="Glockner G."/>
        </authorList>
    </citation>
    <scope>NUCLEOTIDE SEQUENCE [LARGE SCALE GENOMIC DNA]</scope>
    <source>
        <strain evidence="1 2">Jena</strain>
    </source>
</reference>
<evidence type="ECO:0000313" key="1">
    <source>
        <dbReference type="EMBL" id="PRP76964.1"/>
    </source>
</evidence>
<evidence type="ECO:0008006" key="3">
    <source>
        <dbReference type="Google" id="ProtNLM"/>
    </source>
</evidence>
<sequence length="632" mass="72603">MNAETIVKNIETERAKGNEAAAKIQVLLGRSLFPNDRAILFEHHKLAIQEGNYQQAAEILSQSFQDGECPPFFMECMVQMMEPHLTQAPLPFRTKLKTSTTTKKDDPQMVEKLFGHLEGPADLLYHVMGYLLNHDRNDLACSAASMLLDWKCNSKENSEVRGKQRLLMLCLGLALHCEEKYNLKDKPLNKYRRFAATYCLPKILSTIPLDQLTQGSEIQLGKMHRVKVPELDRVVLVSFIHLVAVGNYTMLYHIIDSTIRAGKLSRPEFSEVISSLNSKSGSVSMETRSQAFAGTIRRFQSPEGMNEFETMVSSLTCMSLYFHSLWDYYKSILFAGFQRKFQGKAIRYWEEGGKKRKMEELTKPPQTIRLLEMVSHMDEQMPQIVKNVLQGAVMSQSSDWDWLLLVTADISFYVGQYGLALHKYEELHKMLYNQEKAQNNKSVILKDVTSRQSIEMTGQWLRMQKCICEIQTGHLQPAKEGLLRILNNLQAPNRVEAKKKLDTINQLPRNTTFFATLNDSSIYSISLYHLSACYSQMRDPGQVVLYQFGWPFFSPQFHKLLSSDDHSHFSFDKFFEYVTNVDILEEMCHLYKKSGGKMKLMSDEKRPMDEKFEEQVSLASLPEMSTGNLLAR</sequence>
<dbReference type="InterPro" id="IPR026164">
    <property type="entry name" value="Int_cplx_su10"/>
</dbReference>
<keyword evidence="2" id="KW-1185">Reference proteome</keyword>
<organism evidence="1 2">
    <name type="scientific">Planoprotostelium fungivorum</name>
    <dbReference type="NCBI Taxonomy" id="1890364"/>
    <lineage>
        <taxon>Eukaryota</taxon>
        <taxon>Amoebozoa</taxon>
        <taxon>Evosea</taxon>
        <taxon>Variosea</taxon>
        <taxon>Cavosteliida</taxon>
        <taxon>Cavosteliaceae</taxon>
        <taxon>Planoprotostelium</taxon>
    </lineage>
</organism>
<dbReference type="GO" id="GO:0032039">
    <property type="term" value="C:integrator complex"/>
    <property type="evidence" value="ECO:0007669"/>
    <property type="project" value="InterPro"/>
</dbReference>
<comment type="caution">
    <text evidence="1">The sequence shown here is derived from an EMBL/GenBank/DDBJ whole genome shotgun (WGS) entry which is preliminary data.</text>
</comment>
<dbReference type="EMBL" id="MDYQ01000290">
    <property type="protein sequence ID" value="PRP76964.1"/>
    <property type="molecule type" value="Genomic_DNA"/>
</dbReference>